<comment type="caution">
    <text evidence="16">Lacks conserved residue(s) required for the propagation of feature annotation.</text>
</comment>
<evidence type="ECO:0000256" key="4">
    <source>
        <dbReference type="ARBA" id="ARBA00005225"/>
    </source>
</evidence>
<dbReference type="PANTHER" id="PTHR34265">
    <property type="entry name" value="TYPE III PANTOTHENATE KINASE"/>
    <property type="match status" value="1"/>
</dbReference>
<evidence type="ECO:0000256" key="6">
    <source>
        <dbReference type="ARBA" id="ARBA00012102"/>
    </source>
</evidence>
<evidence type="ECO:0000256" key="14">
    <source>
        <dbReference type="ARBA" id="ARBA00038036"/>
    </source>
</evidence>
<dbReference type="HAMAP" id="MF_01274">
    <property type="entry name" value="Pantothen_kinase_3"/>
    <property type="match status" value="1"/>
</dbReference>
<keyword evidence="13 16" id="KW-0173">Coenzyme A biosynthesis</keyword>
<evidence type="ECO:0000256" key="8">
    <source>
        <dbReference type="ARBA" id="ARBA00022679"/>
    </source>
</evidence>
<dbReference type="RefSeq" id="WP_349805392.1">
    <property type="nucleotide sequence ID" value="NZ_JBEGDP010000026.1"/>
</dbReference>
<dbReference type="InterPro" id="IPR004619">
    <property type="entry name" value="Type_III_PanK"/>
</dbReference>
<accession>A0ABV1P2N4</accession>
<reference evidence="17 18" key="1">
    <citation type="submission" date="2024-02" db="EMBL/GenBank/DDBJ databases">
        <title>Full genome sequence of Nocardioides kribbensis.</title>
        <authorList>
            <person name="Poletto B.L."/>
            <person name="Silva G."/>
            <person name="Galante D."/>
            <person name="Campos K.R."/>
            <person name="Santos M.B.N."/>
            <person name="Sacchi C.T."/>
        </authorList>
    </citation>
    <scope>NUCLEOTIDE SEQUENCE [LARGE SCALE GENOMIC DNA]</scope>
    <source>
        <strain evidence="17 18">O4R</strain>
    </source>
</reference>
<keyword evidence="11 16" id="KW-0067">ATP-binding</keyword>
<comment type="cofactor">
    <cofactor evidence="2">
        <name>K(+)</name>
        <dbReference type="ChEBI" id="CHEBI:29103"/>
    </cofactor>
</comment>
<protein>
    <recommendedName>
        <fullName evidence="15 16">Type III pantothenate kinase</fullName>
        <ecNumber evidence="6 16">2.7.1.33</ecNumber>
    </recommendedName>
    <alternativeName>
        <fullName evidence="16">PanK-III</fullName>
    </alternativeName>
    <alternativeName>
        <fullName evidence="16">Pantothenic acid kinase</fullName>
    </alternativeName>
</protein>
<comment type="subunit">
    <text evidence="5 16">Homodimer.</text>
</comment>
<dbReference type="SUPFAM" id="SSF53067">
    <property type="entry name" value="Actin-like ATPase domain"/>
    <property type="match status" value="2"/>
</dbReference>
<dbReference type="InterPro" id="IPR043129">
    <property type="entry name" value="ATPase_NBD"/>
</dbReference>
<dbReference type="NCBIfam" id="NF009845">
    <property type="entry name" value="PRK13318.1-3"/>
    <property type="match status" value="1"/>
</dbReference>
<evidence type="ECO:0000256" key="2">
    <source>
        <dbReference type="ARBA" id="ARBA00001958"/>
    </source>
</evidence>
<comment type="subcellular location">
    <subcellularLocation>
        <location evidence="3 16">Cytoplasm</location>
    </subcellularLocation>
</comment>
<dbReference type="Pfam" id="PF03309">
    <property type="entry name" value="Pan_kinase"/>
    <property type="match status" value="1"/>
</dbReference>
<feature type="binding site" evidence="16">
    <location>
        <position position="199"/>
    </location>
    <ligand>
        <name>substrate</name>
    </ligand>
</feature>
<sequence length="272" mass="28184">MSLLCADIGNSHTVLGLLDPAVEPGAPGQVLADWRVGTDARRTADEWAVLLRGLLAGAPGAPGGPATDTVSGVAVCATVPTVLHEWRDMLARHFPDVPHVVVEPGVRTGVPVLTDNPREVGSDRIVNALAAATLHGGPAIVVDFGGTATTFDVVSGRGQYVGGAISPGIEISLEALGRRGAQLRTVELLRPRSVIAKNTVEALQSGMLFGVAASVEGIVSRMVSELGAETDTVTVVATGYLSDLVVAECSCFTHHDPWLTLRGLALVHARNC</sequence>
<feature type="active site" description="Proton acceptor" evidence="16">
    <location>
        <position position="123"/>
    </location>
</feature>
<evidence type="ECO:0000256" key="7">
    <source>
        <dbReference type="ARBA" id="ARBA00022490"/>
    </source>
</evidence>
<feature type="binding site" evidence="16">
    <location>
        <position position="147"/>
    </location>
    <ligand>
        <name>ATP</name>
        <dbReference type="ChEBI" id="CHEBI:30616"/>
    </ligand>
</feature>
<proteinExistence type="inferred from homology"/>
<evidence type="ECO:0000256" key="3">
    <source>
        <dbReference type="ARBA" id="ARBA00004496"/>
    </source>
</evidence>
<evidence type="ECO:0000256" key="12">
    <source>
        <dbReference type="ARBA" id="ARBA00022958"/>
    </source>
</evidence>
<dbReference type="PANTHER" id="PTHR34265:SF1">
    <property type="entry name" value="TYPE III PANTOTHENATE KINASE"/>
    <property type="match status" value="1"/>
</dbReference>
<feature type="binding site" evidence="16">
    <location>
        <begin position="7"/>
        <end position="14"/>
    </location>
    <ligand>
        <name>ATP</name>
        <dbReference type="ChEBI" id="CHEBI:30616"/>
    </ligand>
</feature>
<keyword evidence="10 16" id="KW-0418">Kinase</keyword>
<evidence type="ECO:0000313" key="18">
    <source>
        <dbReference type="Proteomes" id="UP001482520"/>
    </source>
</evidence>
<dbReference type="CDD" id="cd24015">
    <property type="entry name" value="ASKHA_NBD_PanK-III"/>
    <property type="match status" value="1"/>
</dbReference>
<evidence type="ECO:0000256" key="15">
    <source>
        <dbReference type="ARBA" id="ARBA00040883"/>
    </source>
</evidence>
<comment type="similarity">
    <text evidence="14 16">Belongs to the type III pantothenate kinase family.</text>
</comment>
<dbReference type="GO" id="GO:0004594">
    <property type="term" value="F:pantothenate kinase activity"/>
    <property type="evidence" value="ECO:0007669"/>
    <property type="project" value="UniProtKB-EC"/>
</dbReference>
<keyword evidence="8 16" id="KW-0808">Transferase</keyword>
<keyword evidence="12 16" id="KW-0630">Potassium</keyword>
<evidence type="ECO:0000256" key="1">
    <source>
        <dbReference type="ARBA" id="ARBA00001206"/>
    </source>
</evidence>
<feature type="binding site" evidence="16">
    <location>
        <position position="143"/>
    </location>
    <ligand>
        <name>K(+)</name>
        <dbReference type="ChEBI" id="CHEBI:29103"/>
    </ligand>
</feature>
<keyword evidence="16" id="KW-0479">Metal-binding</keyword>
<name>A0ABV1P2N4_9ACTN</name>
<evidence type="ECO:0000256" key="5">
    <source>
        <dbReference type="ARBA" id="ARBA00011738"/>
    </source>
</evidence>
<dbReference type="Gene3D" id="3.30.420.40">
    <property type="match status" value="2"/>
</dbReference>
<comment type="function">
    <text evidence="16">Catalyzes the phosphorylation of pantothenate (Pan), the first step in CoA biosynthesis.</text>
</comment>
<organism evidence="17 18">
    <name type="scientific">Nocardioides kribbensis</name>
    <dbReference type="NCBI Taxonomy" id="305517"/>
    <lineage>
        <taxon>Bacteria</taxon>
        <taxon>Bacillati</taxon>
        <taxon>Actinomycetota</taxon>
        <taxon>Actinomycetes</taxon>
        <taxon>Propionibacteriales</taxon>
        <taxon>Nocardioidaceae</taxon>
        <taxon>Nocardioides</taxon>
    </lineage>
</organism>
<dbReference type="EMBL" id="JBEGDP010000026">
    <property type="protein sequence ID" value="MEQ7849026.1"/>
    <property type="molecule type" value="Genomic_DNA"/>
</dbReference>
<comment type="caution">
    <text evidence="17">The sequence shown here is derived from an EMBL/GenBank/DDBJ whole genome shotgun (WGS) entry which is preliminary data.</text>
</comment>
<keyword evidence="9 16" id="KW-0547">Nucleotide-binding</keyword>
<comment type="cofactor">
    <cofactor evidence="16">
        <name>NH4(+)</name>
        <dbReference type="ChEBI" id="CHEBI:28938"/>
    </cofactor>
    <cofactor evidence="16">
        <name>K(+)</name>
        <dbReference type="ChEBI" id="CHEBI:29103"/>
    </cofactor>
    <text evidence="16">A monovalent cation. Ammonium or potassium.</text>
</comment>
<evidence type="ECO:0000256" key="11">
    <source>
        <dbReference type="ARBA" id="ARBA00022840"/>
    </source>
</evidence>
<dbReference type="Proteomes" id="UP001482520">
    <property type="component" value="Unassembled WGS sequence"/>
</dbReference>
<comment type="pathway">
    <text evidence="4 16">Cofactor biosynthesis; coenzyme A biosynthesis; CoA from (R)-pantothenate: step 1/5.</text>
</comment>
<evidence type="ECO:0000313" key="17">
    <source>
        <dbReference type="EMBL" id="MEQ7849026.1"/>
    </source>
</evidence>
<evidence type="ECO:0000256" key="13">
    <source>
        <dbReference type="ARBA" id="ARBA00022993"/>
    </source>
</evidence>
<evidence type="ECO:0000256" key="9">
    <source>
        <dbReference type="ARBA" id="ARBA00022741"/>
    </source>
</evidence>
<dbReference type="NCBIfam" id="TIGR00671">
    <property type="entry name" value="baf"/>
    <property type="match status" value="1"/>
</dbReference>
<feature type="binding site" evidence="16">
    <location>
        <begin position="121"/>
        <end position="124"/>
    </location>
    <ligand>
        <name>substrate</name>
    </ligand>
</feature>
<evidence type="ECO:0000256" key="10">
    <source>
        <dbReference type="ARBA" id="ARBA00022777"/>
    </source>
</evidence>
<dbReference type="EC" id="2.7.1.33" evidence="6 16"/>
<comment type="catalytic activity">
    <reaction evidence="1 16">
        <text>(R)-pantothenate + ATP = (R)-4'-phosphopantothenate + ADP + H(+)</text>
        <dbReference type="Rhea" id="RHEA:16373"/>
        <dbReference type="ChEBI" id="CHEBI:10986"/>
        <dbReference type="ChEBI" id="CHEBI:15378"/>
        <dbReference type="ChEBI" id="CHEBI:29032"/>
        <dbReference type="ChEBI" id="CHEBI:30616"/>
        <dbReference type="ChEBI" id="CHEBI:456216"/>
        <dbReference type="EC" id="2.7.1.33"/>
    </reaction>
</comment>
<keyword evidence="7 16" id="KW-0963">Cytoplasm</keyword>
<evidence type="ECO:0000256" key="16">
    <source>
        <dbReference type="HAMAP-Rule" id="MF_01274"/>
    </source>
</evidence>
<keyword evidence="18" id="KW-1185">Reference proteome</keyword>
<gene>
    <name evidence="16" type="primary">coaX</name>
    <name evidence="17" type="ORF">V6R90_17235</name>
</gene>